<dbReference type="RefSeq" id="WP_134939720.1">
    <property type="nucleotide sequence ID" value="NZ_CP149793.1"/>
</dbReference>
<proteinExistence type="predicted"/>
<sequence>MPNFFVEQAGTLNLFQQQRTPNHGFRPGQLGALHAVLAHFSVQDDPAIVCLPTGYGKTSLMMALPMLLGPARVLIVEPSSALRKQVHSHISVMSTLRRIGALAEDCPLPDVHLHIGRPQSLEEWQLLQAYDVVVSTPSSSSPDLAPGAPSDLFDLVIFDEAHHAPADSWMAYVEHFTKARFLFLTATPFRRDGRVIPGKLVYRYPVMRAVDEGAFEPINFCAAPIEDELDDEHVDQAIARAAVQQLNEDRANGFDHRLFVRAGTIKAAQDLVPLYQGLGIAVEAISSKLTKRQQEAIEERLITGALEAIVCVDMFGEGYDFPKLKVAALHAPHQSLVPTIQFIGRFARVDETTGPPTLIAPTFRIKEATASLLKEGVNLAQMIDEAAIAQLAGSLEEQEFMERLPVRKIAESDYESVSPLSFSLYAHVRVFECDEPPNFGLLDSTIGRHLRIVKQWETQDGTISLVLTADETSPNWAISDALIDVRHDVFLLMFFEAAKLCYIGSTRRTEKLYLSIMDTIAPGGCRPLSYQQTSRARAGLEEVKFYNVGLKNTTFNSQGETYRTLTGPQAERAVTAGDSRVFSQGHFFGSGMNGQVKETIGASSSSRIWSNQRLSILDFVEWVQTLNGRLSGNAPFSATQLDIVRSSKPLSRLPDVVIAANWPKSGFKNNPKVRFRAATQQRVQYSRLVEWDIQNFQCDLPAGQLAFSLVSAFGVVPMRFHLANARMVTCLDPDVSVEIESAHDSWVAMADWLCEHSPVFYAADKSSFEGMNLMAAPLLQTERLAPGDAEIIDWRGCGIHIEFLPQDQSPETLRKRALLAGNLTVQEHLERYLVNLPDVQGLFYDHRAGEAADYICVTKNAEDQVNVSFYHCKGAGGPPSGGRVGDVYEVAGQLVKSVYYCNVPTIVQHMEDRMLPRHTSPSYFVRGNRADVTQLLKTTPATKLTFSVIGVQPGIRRSAINAHLSDLMAFCISYARQGGAAKAYWLVNEPEN</sequence>
<accession>A0A7Y1F4G8</accession>
<gene>
    <name evidence="3" type="ORF">HBO43_21635</name>
</gene>
<dbReference type="PANTHER" id="PTHR47396:SF1">
    <property type="entry name" value="ATP-DEPENDENT HELICASE IRC3-RELATED"/>
    <property type="match status" value="1"/>
</dbReference>
<keyword evidence="3" id="KW-0378">Hydrolase</keyword>
<keyword evidence="3" id="KW-0067">ATP-binding</keyword>
<dbReference type="InterPro" id="IPR027417">
    <property type="entry name" value="P-loop_NTPase"/>
</dbReference>
<dbReference type="EMBL" id="JAAQWE010000024">
    <property type="protein sequence ID" value="NMX99200.1"/>
    <property type="molecule type" value="Genomic_DNA"/>
</dbReference>
<dbReference type="Pfam" id="PF04851">
    <property type="entry name" value="ResIII"/>
    <property type="match status" value="1"/>
</dbReference>
<dbReference type="GO" id="GO:0003677">
    <property type="term" value="F:DNA binding"/>
    <property type="evidence" value="ECO:0007669"/>
    <property type="project" value="InterPro"/>
</dbReference>
<dbReference type="Gene3D" id="3.40.50.300">
    <property type="entry name" value="P-loop containing nucleotide triphosphate hydrolases"/>
    <property type="match status" value="2"/>
</dbReference>
<dbReference type="AlphaFoldDB" id="A0A7Y1F4G8"/>
<name>A0A7Y1F4G8_PSEVE</name>
<reference evidence="3 4" key="1">
    <citation type="journal article" date="2020" name="Front. Microbiol.">
        <title>Genetic Organization of the aprX-lipA2 Operon Affects the Proteolytic Potential of Pseudomonas Species in Milk.</title>
        <authorList>
            <person name="Maier C."/>
            <person name="Huptas C."/>
            <person name="von Neubeck M."/>
            <person name="Scherer S."/>
            <person name="Wenning M."/>
            <person name="Lucking G."/>
        </authorList>
    </citation>
    <scope>NUCLEOTIDE SEQUENCE [LARGE SCALE GENOMIC DNA]</scope>
    <source>
        <strain evidence="3 4">WS 4671</strain>
    </source>
</reference>
<evidence type="ECO:0000259" key="2">
    <source>
        <dbReference type="PROSITE" id="PS51194"/>
    </source>
</evidence>
<evidence type="ECO:0000313" key="4">
    <source>
        <dbReference type="Proteomes" id="UP000552560"/>
    </source>
</evidence>
<dbReference type="GO" id="GO:0005829">
    <property type="term" value="C:cytosol"/>
    <property type="evidence" value="ECO:0007669"/>
    <property type="project" value="TreeGrafter"/>
</dbReference>
<protein>
    <submittedName>
        <fullName evidence="3">DEAD/DEAH box helicase family protein</fullName>
    </submittedName>
</protein>
<dbReference type="CDD" id="cd17926">
    <property type="entry name" value="DEXHc_RE"/>
    <property type="match status" value="1"/>
</dbReference>
<keyword evidence="3" id="KW-0547">Nucleotide-binding</keyword>
<dbReference type="InterPro" id="IPR050742">
    <property type="entry name" value="Helicase_Restrict-Modif_Enz"/>
</dbReference>
<dbReference type="GO" id="GO:0004386">
    <property type="term" value="F:helicase activity"/>
    <property type="evidence" value="ECO:0007669"/>
    <property type="project" value="UniProtKB-KW"/>
</dbReference>
<dbReference type="InterPro" id="IPR006935">
    <property type="entry name" value="Helicase/UvrB_N"/>
</dbReference>
<dbReference type="SMART" id="SM00490">
    <property type="entry name" value="HELICc"/>
    <property type="match status" value="1"/>
</dbReference>
<dbReference type="PROSITE" id="PS51192">
    <property type="entry name" value="HELICASE_ATP_BIND_1"/>
    <property type="match status" value="1"/>
</dbReference>
<dbReference type="InterPro" id="IPR014001">
    <property type="entry name" value="Helicase_ATP-bd"/>
</dbReference>
<dbReference type="GO" id="GO:0005524">
    <property type="term" value="F:ATP binding"/>
    <property type="evidence" value="ECO:0007669"/>
    <property type="project" value="InterPro"/>
</dbReference>
<organism evidence="3 4">
    <name type="scientific">Pseudomonas veronii</name>
    <dbReference type="NCBI Taxonomy" id="76761"/>
    <lineage>
        <taxon>Bacteria</taxon>
        <taxon>Pseudomonadati</taxon>
        <taxon>Pseudomonadota</taxon>
        <taxon>Gammaproteobacteria</taxon>
        <taxon>Pseudomonadales</taxon>
        <taxon>Pseudomonadaceae</taxon>
        <taxon>Pseudomonas</taxon>
    </lineage>
</organism>
<dbReference type="SUPFAM" id="SSF52540">
    <property type="entry name" value="P-loop containing nucleoside triphosphate hydrolases"/>
    <property type="match status" value="1"/>
</dbReference>
<feature type="domain" description="Helicase ATP-binding" evidence="1">
    <location>
        <begin position="38"/>
        <end position="206"/>
    </location>
</feature>
<dbReference type="PANTHER" id="PTHR47396">
    <property type="entry name" value="TYPE I RESTRICTION ENZYME ECOKI R PROTEIN"/>
    <property type="match status" value="1"/>
</dbReference>
<dbReference type="InterPro" id="IPR001650">
    <property type="entry name" value="Helicase_C-like"/>
</dbReference>
<dbReference type="SMART" id="SM00487">
    <property type="entry name" value="DEXDc"/>
    <property type="match status" value="1"/>
</dbReference>
<dbReference type="GO" id="GO:0016787">
    <property type="term" value="F:hydrolase activity"/>
    <property type="evidence" value="ECO:0007669"/>
    <property type="project" value="InterPro"/>
</dbReference>
<dbReference type="Pfam" id="PF00271">
    <property type="entry name" value="Helicase_C"/>
    <property type="match status" value="1"/>
</dbReference>
<keyword evidence="3" id="KW-0347">Helicase</keyword>
<evidence type="ECO:0000313" key="3">
    <source>
        <dbReference type="EMBL" id="NMX99200.1"/>
    </source>
</evidence>
<feature type="domain" description="Helicase C-terminal" evidence="2">
    <location>
        <begin position="233"/>
        <end position="399"/>
    </location>
</feature>
<evidence type="ECO:0000259" key="1">
    <source>
        <dbReference type="PROSITE" id="PS51192"/>
    </source>
</evidence>
<dbReference type="PROSITE" id="PS51194">
    <property type="entry name" value="HELICASE_CTER"/>
    <property type="match status" value="1"/>
</dbReference>
<comment type="caution">
    <text evidence="3">The sequence shown here is derived from an EMBL/GenBank/DDBJ whole genome shotgun (WGS) entry which is preliminary data.</text>
</comment>
<dbReference type="Proteomes" id="UP000552560">
    <property type="component" value="Unassembled WGS sequence"/>
</dbReference>